<sequence length="433" mass="46983">MAQTQAKGMDDLLKRIQQDSAASAKLNQEREARFLRDRNAQAEMLQKAEAEHAAVKAKSDAIRARYEANQKQIAELKEQFKTRAGDYTQVAAAVRQAAADFRAHAGDSPISAQFPERLAFLDTLTADNAMPVQADIEKLWFTLQQEMTENGRVASFPAEVVDPAGAASKQQVTRVGAFTSFHDGRYLVPQPGGSELLELARQPERKFRSMAKDFGEAEGRAPILVDPTGGTLLAQEALRPSLMERIDMGGEVGYIIIVIGLVGAVLAIWQLAWLLRTDRAVRRQLANVAQPSDDNPLGRVLATFKGNPATAAEDAEVIELRLSEAVLREVPKLERFQAFLRLAVAAGPLLGLIGTVVGMIITFQVITEQGAGDPRLMAEGISQAMVATVLGLGIAVPLLFINSLLAARSRAITQILDEQATGLLAERLEQTRA</sequence>
<proteinExistence type="inferred from homology"/>
<feature type="transmembrane region" description="Helical" evidence="8">
    <location>
        <begin position="338"/>
        <end position="361"/>
    </location>
</feature>
<comment type="subcellular location">
    <subcellularLocation>
        <location evidence="1">Cell membrane</location>
        <topology evidence="1">Multi-pass membrane protein</topology>
    </subcellularLocation>
    <subcellularLocation>
        <location evidence="6">Membrane</location>
        <topology evidence="6">Multi-pass membrane protein</topology>
    </subcellularLocation>
</comment>
<keyword evidence="3 8" id="KW-0812">Transmembrane</keyword>
<evidence type="ECO:0000256" key="6">
    <source>
        <dbReference type="RuleBase" id="RU004057"/>
    </source>
</evidence>
<evidence type="ECO:0000313" key="11">
    <source>
        <dbReference type="Proteomes" id="UP000238220"/>
    </source>
</evidence>
<evidence type="ECO:0000256" key="4">
    <source>
        <dbReference type="ARBA" id="ARBA00022989"/>
    </source>
</evidence>
<reference evidence="10 11" key="1">
    <citation type="submission" date="2018-02" db="EMBL/GenBank/DDBJ databases">
        <title>Genome sequencing of Solimonas sp. HR-BB.</title>
        <authorList>
            <person name="Lee Y."/>
            <person name="Jeon C.O."/>
        </authorList>
    </citation>
    <scope>NUCLEOTIDE SEQUENCE [LARGE SCALE GENOMIC DNA]</scope>
    <source>
        <strain evidence="10 11">HR-BB</strain>
    </source>
</reference>
<dbReference type="AlphaFoldDB" id="A0A2S5TDG3"/>
<evidence type="ECO:0000313" key="10">
    <source>
        <dbReference type="EMBL" id="PPE73015.1"/>
    </source>
</evidence>
<dbReference type="GO" id="GO:0017038">
    <property type="term" value="P:protein import"/>
    <property type="evidence" value="ECO:0007669"/>
    <property type="project" value="TreeGrafter"/>
</dbReference>
<dbReference type="Pfam" id="PF01618">
    <property type="entry name" value="MotA_ExbB"/>
    <property type="match status" value="1"/>
</dbReference>
<feature type="domain" description="MotA/TolQ/ExbB proton channel" evidence="9">
    <location>
        <begin position="310"/>
        <end position="417"/>
    </location>
</feature>
<comment type="caution">
    <text evidence="10">The sequence shown here is derived from an EMBL/GenBank/DDBJ whole genome shotgun (WGS) entry which is preliminary data.</text>
</comment>
<evidence type="ECO:0000256" key="3">
    <source>
        <dbReference type="ARBA" id="ARBA00022692"/>
    </source>
</evidence>
<keyword evidence="4 8" id="KW-1133">Transmembrane helix</keyword>
<evidence type="ECO:0000256" key="8">
    <source>
        <dbReference type="SAM" id="Phobius"/>
    </source>
</evidence>
<gene>
    <name evidence="10" type="ORF">C3942_16220</name>
</gene>
<organism evidence="10 11">
    <name type="scientific">Solimonas fluminis</name>
    <dbReference type="NCBI Taxonomy" id="2086571"/>
    <lineage>
        <taxon>Bacteria</taxon>
        <taxon>Pseudomonadati</taxon>
        <taxon>Pseudomonadota</taxon>
        <taxon>Gammaproteobacteria</taxon>
        <taxon>Nevskiales</taxon>
        <taxon>Nevskiaceae</taxon>
        <taxon>Solimonas</taxon>
    </lineage>
</organism>
<keyword evidence="11" id="KW-1185">Reference proteome</keyword>
<dbReference type="EMBL" id="PSNW01000009">
    <property type="protein sequence ID" value="PPE73015.1"/>
    <property type="molecule type" value="Genomic_DNA"/>
</dbReference>
<accession>A0A2S5TDG3</accession>
<keyword evidence="6" id="KW-0813">Transport</keyword>
<comment type="similarity">
    <text evidence="6">Belongs to the exbB/tolQ family.</text>
</comment>
<feature type="coiled-coil region" evidence="7">
    <location>
        <begin position="9"/>
        <end position="79"/>
    </location>
</feature>
<evidence type="ECO:0000259" key="9">
    <source>
        <dbReference type="Pfam" id="PF01618"/>
    </source>
</evidence>
<dbReference type="InterPro" id="IPR050790">
    <property type="entry name" value="ExbB/TolQ_transport"/>
</dbReference>
<evidence type="ECO:0000256" key="7">
    <source>
        <dbReference type="SAM" id="Coils"/>
    </source>
</evidence>
<dbReference type="PANTHER" id="PTHR30625">
    <property type="entry name" value="PROTEIN TOLQ"/>
    <property type="match status" value="1"/>
</dbReference>
<evidence type="ECO:0000256" key="5">
    <source>
        <dbReference type="ARBA" id="ARBA00023136"/>
    </source>
</evidence>
<keyword evidence="2" id="KW-1003">Cell membrane</keyword>
<feature type="transmembrane region" description="Helical" evidence="8">
    <location>
        <begin position="381"/>
        <end position="401"/>
    </location>
</feature>
<name>A0A2S5TDG3_9GAMM</name>
<dbReference type="InterPro" id="IPR017270">
    <property type="entry name" value="MotA/TolQ/ExbB-rel"/>
</dbReference>
<feature type="transmembrane region" description="Helical" evidence="8">
    <location>
        <begin position="252"/>
        <end position="275"/>
    </location>
</feature>
<dbReference type="PIRSF" id="PIRSF037714">
    <property type="entry name" value="TolR"/>
    <property type="match status" value="1"/>
</dbReference>
<evidence type="ECO:0000256" key="2">
    <source>
        <dbReference type="ARBA" id="ARBA00022475"/>
    </source>
</evidence>
<keyword evidence="5 8" id="KW-0472">Membrane</keyword>
<keyword evidence="6" id="KW-0653">Protein transport</keyword>
<dbReference type="GO" id="GO:0005886">
    <property type="term" value="C:plasma membrane"/>
    <property type="evidence" value="ECO:0007669"/>
    <property type="project" value="UniProtKB-SubCell"/>
</dbReference>
<dbReference type="InterPro" id="IPR002898">
    <property type="entry name" value="MotA_ExbB_proton_chnl"/>
</dbReference>
<dbReference type="Proteomes" id="UP000238220">
    <property type="component" value="Unassembled WGS sequence"/>
</dbReference>
<protein>
    <submittedName>
        <fullName evidence="10">MotA/TolQ/ExbB proton channel family protein</fullName>
    </submittedName>
</protein>
<keyword evidence="7" id="KW-0175">Coiled coil</keyword>
<dbReference type="PANTHER" id="PTHR30625:SF11">
    <property type="entry name" value="MOTA_TOLQ_EXBB PROTON CHANNEL DOMAIN-CONTAINING PROTEIN"/>
    <property type="match status" value="1"/>
</dbReference>
<dbReference type="OrthoDB" id="4045at2"/>
<evidence type="ECO:0000256" key="1">
    <source>
        <dbReference type="ARBA" id="ARBA00004651"/>
    </source>
</evidence>